<sequence>MASWKETADKKQKSLLDKILEQWLVPEALCATPTTPDDPYLNVATDAFMAKAGLSPRELALTSKTSIPDILASYESHEVSAEELVTAFCHRAAINHQTTESLAEIRFAEAITEAKSQDEYLRTHKKLIGPLHGIPVSLKDQFRVDGLESAIGFIGWLGKADTVESESLVTKQIKELGGIIIAKAGSERIRLARNAPE</sequence>
<protein>
    <submittedName>
        <fullName evidence="4">General amidase GmdA</fullName>
    </submittedName>
</protein>
<dbReference type="Gene3D" id="3.90.1300.10">
    <property type="entry name" value="Amidase signature (AS) domain"/>
    <property type="match status" value="1"/>
</dbReference>
<organism evidence="4 5">
    <name type="scientific">Apiospora saccharicola</name>
    <dbReference type="NCBI Taxonomy" id="335842"/>
    <lineage>
        <taxon>Eukaryota</taxon>
        <taxon>Fungi</taxon>
        <taxon>Dikarya</taxon>
        <taxon>Ascomycota</taxon>
        <taxon>Pezizomycotina</taxon>
        <taxon>Sordariomycetes</taxon>
        <taxon>Xylariomycetidae</taxon>
        <taxon>Amphisphaeriales</taxon>
        <taxon>Apiosporaceae</taxon>
        <taxon>Apiospora</taxon>
    </lineage>
</organism>
<comment type="caution">
    <text evidence="4">The sequence shown here is derived from an EMBL/GenBank/DDBJ whole genome shotgun (WGS) entry which is preliminary data.</text>
</comment>
<evidence type="ECO:0000313" key="4">
    <source>
        <dbReference type="EMBL" id="KAK8053057.1"/>
    </source>
</evidence>
<evidence type="ECO:0000313" key="5">
    <source>
        <dbReference type="Proteomes" id="UP001446871"/>
    </source>
</evidence>
<accession>A0ABR1U2B9</accession>
<evidence type="ECO:0000259" key="3">
    <source>
        <dbReference type="Pfam" id="PF01425"/>
    </source>
</evidence>
<keyword evidence="5" id="KW-1185">Reference proteome</keyword>
<name>A0ABR1U2B9_9PEZI</name>
<dbReference type="InterPro" id="IPR023631">
    <property type="entry name" value="Amidase_dom"/>
</dbReference>
<dbReference type="SUPFAM" id="SSF75304">
    <property type="entry name" value="Amidase signature (AS) enzymes"/>
    <property type="match status" value="1"/>
</dbReference>
<dbReference type="PANTHER" id="PTHR46072:SF11">
    <property type="entry name" value="AMIDASE-RELATED"/>
    <property type="match status" value="1"/>
</dbReference>
<gene>
    <name evidence="4" type="ORF">PG996_012358</name>
</gene>
<comment type="similarity">
    <text evidence="1">Belongs to the amidase family.</text>
</comment>
<keyword evidence="2" id="KW-0378">Hydrolase</keyword>
<dbReference type="EMBL" id="JAQQWM010000008">
    <property type="protein sequence ID" value="KAK8053057.1"/>
    <property type="molecule type" value="Genomic_DNA"/>
</dbReference>
<evidence type="ECO:0000256" key="1">
    <source>
        <dbReference type="ARBA" id="ARBA00009199"/>
    </source>
</evidence>
<evidence type="ECO:0000256" key="2">
    <source>
        <dbReference type="ARBA" id="ARBA00022801"/>
    </source>
</evidence>
<reference evidence="4 5" key="1">
    <citation type="submission" date="2023-01" db="EMBL/GenBank/DDBJ databases">
        <title>Analysis of 21 Apiospora genomes using comparative genomics revels a genus with tremendous synthesis potential of carbohydrate active enzymes and secondary metabolites.</title>
        <authorList>
            <person name="Sorensen T."/>
        </authorList>
    </citation>
    <scope>NUCLEOTIDE SEQUENCE [LARGE SCALE GENOMIC DNA]</scope>
    <source>
        <strain evidence="4 5">CBS 83171</strain>
    </source>
</reference>
<dbReference type="Pfam" id="PF01425">
    <property type="entry name" value="Amidase"/>
    <property type="match status" value="1"/>
</dbReference>
<feature type="domain" description="Amidase" evidence="3">
    <location>
        <begin position="83"/>
        <end position="184"/>
    </location>
</feature>
<dbReference type="Proteomes" id="UP001446871">
    <property type="component" value="Unassembled WGS sequence"/>
</dbReference>
<proteinExistence type="inferred from homology"/>
<dbReference type="PANTHER" id="PTHR46072">
    <property type="entry name" value="AMIDASE-RELATED-RELATED"/>
    <property type="match status" value="1"/>
</dbReference>
<dbReference type="InterPro" id="IPR036928">
    <property type="entry name" value="AS_sf"/>
</dbReference>